<evidence type="ECO:0000313" key="2">
    <source>
        <dbReference type="Proteomes" id="UP000830639"/>
    </source>
</evidence>
<accession>A0ABY4JF29</accession>
<dbReference type="RefSeq" id="WP_248265809.1">
    <property type="nucleotide sequence ID" value="NZ_CP096034.1"/>
</dbReference>
<organism evidence="1 2">
    <name type="scientific">Gottfriedia acidiceleris</name>
    <dbReference type="NCBI Taxonomy" id="371036"/>
    <lineage>
        <taxon>Bacteria</taxon>
        <taxon>Bacillati</taxon>
        <taxon>Bacillota</taxon>
        <taxon>Bacilli</taxon>
        <taxon>Bacillales</taxon>
        <taxon>Bacillaceae</taxon>
        <taxon>Gottfriedia</taxon>
    </lineage>
</organism>
<gene>
    <name evidence="1" type="ORF">MY490_11325</name>
</gene>
<dbReference type="Proteomes" id="UP000830639">
    <property type="component" value="Chromosome"/>
</dbReference>
<sequence>MEINNHEENWENRKNAAEIVFEREVKKGLFSDLFPQKTVRRVETHILVKKTLDEVAKVDEILEVDQELLFLQRRVLKIKGDQKPELTFRDKPGTSEWNCLSTMNNYLILVQNENGNIIARAFLKDPKDLKEHVLNEKVPNVGWGRTTNRLDGTPYFYFKFDYLLELAEQGIIKFRIF</sequence>
<reference evidence="1 2" key="1">
    <citation type="submission" date="2022-04" db="EMBL/GenBank/DDBJ databases">
        <title>Mechanism of arsenic methylation and mitigation arsenic toxicity by Bacillus sp. LH14 from an Arsenic-Contaminated Paddy Soil.</title>
        <authorList>
            <person name="Wang D."/>
        </authorList>
    </citation>
    <scope>NUCLEOTIDE SEQUENCE [LARGE SCALE GENOMIC DNA]</scope>
    <source>
        <strain evidence="1 2">LH14</strain>
    </source>
</reference>
<keyword evidence="2" id="KW-1185">Reference proteome</keyword>
<protein>
    <submittedName>
        <fullName evidence="1">Uncharacterized protein</fullName>
    </submittedName>
</protein>
<proteinExistence type="predicted"/>
<name>A0ABY4JF29_9BACI</name>
<evidence type="ECO:0000313" key="1">
    <source>
        <dbReference type="EMBL" id="UPM52436.1"/>
    </source>
</evidence>
<dbReference type="EMBL" id="CP096034">
    <property type="protein sequence ID" value="UPM52436.1"/>
    <property type="molecule type" value="Genomic_DNA"/>
</dbReference>